<dbReference type="EMBL" id="JACHIR010000001">
    <property type="protein sequence ID" value="MBB5895549.1"/>
    <property type="molecule type" value="Genomic_DNA"/>
</dbReference>
<dbReference type="PROSITE" id="PS50231">
    <property type="entry name" value="RICIN_B_LECTIN"/>
    <property type="match status" value="1"/>
</dbReference>
<protein>
    <recommendedName>
        <fullName evidence="2">GH18 domain-containing protein</fullName>
    </recommendedName>
</protein>
<dbReference type="AlphaFoldDB" id="A0A7W9KPF3"/>
<evidence type="ECO:0000313" key="3">
    <source>
        <dbReference type="EMBL" id="MBB5895549.1"/>
    </source>
</evidence>
<organism evidence="3 4">
    <name type="scientific">Kutzneria kofuensis</name>
    <dbReference type="NCBI Taxonomy" id="103725"/>
    <lineage>
        <taxon>Bacteria</taxon>
        <taxon>Bacillati</taxon>
        <taxon>Actinomycetota</taxon>
        <taxon>Actinomycetes</taxon>
        <taxon>Pseudonocardiales</taxon>
        <taxon>Pseudonocardiaceae</taxon>
        <taxon>Kutzneria</taxon>
    </lineage>
</organism>
<dbReference type="Gene3D" id="2.80.10.50">
    <property type="match status" value="2"/>
</dbReference>
<comment type="caution">
    <text evidence="3">The sequence shown here is derived from an EMBL/GenBank/DDBJ whole genome shotgun (WGS) entry which is preliminary data.</text>
</comment>
<feature type="signal peptide" evidence="1">
    <location>
        <begin position="1"/>
        <end position="27"/>
    </location>
</feature>
<reference evidence="3 4" key="1">
    <citation type="submission" date="2020-08" db="EMBL/GenBank/DDBJ databases">
        <title>Sequencing the genomes of 1000 actinobacteria strains.</title>
        <authorList>
            <person name="Klenk H.-P."/>
        </authorList>
    </citation>
    <scope>NUCLEOTIDE SEQUENCE [LARGE SCALE GENOMIC DNA]</scope>
    <source>
        <strain evidence="3 4">DSM 43851</strain>
    </source>
</reference>
<dbReference type="SMART" id="SM00458">
    <property type="entry name" value="RICIN"/>
    <property type="match status" value="1"/>
</dbReference>
<evidence type="ECO:0000256" key="1">
    <source>
        <dbReference type="SAM" id="SignalP"/>
    </source>
</evidence>
<dbReference type="Proteomes" id="UP000585638">
    <property type="component" value="Unassembled WGS sequence"/>
</dbReference>
<dbReference type="PROSITE" id="PS51910">
    <property type="entry name" value="GH18_2"/>
    <property type="match status" value="1"/>
</dbReference>
<accession>A0A7W9KPF3</accession>
<dbReference type="Gene3D" id="3.20.20.80">
    <property type="entry name" value="Glycosidases"/>
    <property type="match status" value="1"/>
</dbReference>
<keyword evidence="1" id="KW-0732">Signal</keyword>
<gene>
    <name evidence="3" type="ORF">BJ998_006745</name>
</gene>
<dbReference type="GO" id="GO:0005975">
    <property type="term" value="P:carbohydrate metabolic process"/>
    <property type="evidence" value="ECO:0007669"/>
    <property type="project" value="InterPro"/>
</dbReference>
<dbReference type="PANTHER" id="PTHR42976">
    <property type="entry name" value="BIFUNCTIONAL CHITINASE/LYSOZYME-RELATED"/>
    <property type="match status" value="1"/>
</dbReference>
<sequence length="456" mass="47469">MISKSVAALTGVLGLAAMAVLPATAYAATGAITGFGGKCVDVAGANSANGTAVQLYDCNGTAAQQWTVGSDGSLQALGKCMDVAGANPANGTKVQIWDCNGTAAQQWTIGSDGSIRALGKCLDATNNSSANGTPLQIWDCAGSGNQTWAAPGGGTTPPPPPPPPNGAMAVAPYYYNGWGNPPDPRTIMNATGVKWFTMAFVLNNGYCTPMWDGGRPLTGGVDQNTINTIRSAGGDVVPSFGGANGNKLEASCNNANDLAGAYQKVINTYGLKAIDLDFEGDIYGNGTIQQRLVDALKIIKANNPGITVYITIGSGQNGPGNDLITRAANSGLTVDVWTIMPFDFGGAGQDMARLTAQATDGLERAVRDAYHYSDDVAYRHSGLSSMNGITDNNERVTVANAQTMVGYANQHHLGRFTFWSANRDRPCPGAYPNDDTCSGVSQNAWDFTRTFAQYKG</sequence>
<feature type="chain" id="PRO_5031491322" description="GH18 domain-containing protein" evidence="1">
    <location>
        <begin position="28"/>
        <end position="456"/>
    </location>
</feature>
<feature type="domain" description="GH18" evidence="2">
    <location>
        <begin position="169"/>
        <end position="456"/>
    </location>
</feature>
<proteinExistence type="predicted"/>
<dbReference type="InterPro" id="IPR035992">
    <property type="entry name" value="Ricin_B-like_lectins"/>
</dbReference>
<name>A0A7W9KPF3_9PSEU</name>
<dbReference type="InterPro" id="IPR052750">
    <property type="entry name" value="GH18_Chitinase"/>
</dbReference>
<evidence type="ECO:0000313" key="4">
    <source>
        <dbReference type="Proteomes" id="UP000585638"/>
    </source>
</evidence>
<dbReference type="InterPro" id="IPR000772">
    <property type="entry name" value="Ricin_B_lectin"/>
</dbReference>
<dbReference type="PANTHER" id="PTHR42976:SF1">
    <property type="entry name" value="GH18 DOMAIN-CONTAINING PROTEIN-RELATED"/>
    <property type="match status" value="1"/>
</dbReference>
<dbReference type="InterPro" id="IPR001223">
    <property type="entry name" value="Glyco_hydro18_cat"/>
</dbReference>
<keyword evidence="4" id="KW-1185">Reference proteome</keyword>
<dbReference type="InterPro" id="IPR017853">
    <property type="entry name" value="GH"/>
</dbReference>
<dbReference type="SUPFAM" id="SSF51445">
    <property type="entry name" value="(Trans)glycosidases"/>
    <property type="match status" value="1"/>
</dbReference>
<dbReference type="CDD" id="cd23451">
    <property type="entry name" value="beta-trefoil_Ricin_laminarinase"/>
    <property type="match status" value="1"/>
</dbReference>
<dbReference type="SUPFAM" id="SSF50370">
    <property type="entry name" value="Ricin B-like lectins"/>
    <property type="match status" value="1"/>
</dbReference>
<evidence type="ECO:0000259" key="2">
    <source>
        <dbReference type="PROSITE" id="PS51910"/>
    </source>
</evidence>
<dbReference type="CDD" id="cd06543">
    <property type="entry name" value="GH18_PF-ChiA-like"/>
    <property type="match status" value="1"/>
</dbReference>
<dbReference type="Pfam" id="PF00652">
    <property type="entry name" value="Ricin_B_lectin"/>
    <property type="match status" value="1"/>
</dbReference>
<dbReference type="RefSeq" id="WP_184867330.1">
    <property type="nucleotide sequence ID" value="NZ_BAAAWY010000098.1"/>
</dbReference>